<dbReference type="Proteomes" id="UP000320762">
    <property type="component" value="Unassembled WGS sequence"/>
</dbReference>
<protein>
    <submittedName>
        <fullName evidence="1">Uncharacterized protein</fullName>
    </submittedName>
</protein>
<accession>A0A550CRX1</accession>
<proteinExistence type="predicted"/>
<name>A0A550CRX1_9AGAR</name>
<comment type="caution">
    <text evidence="1">The sequence shown here is derived from an EMBL/GenBank/DDBJ whole genome shotgun (WGS) entry which is preliminary data.</text>
</comment>
<keyword evidence="2" id="KW-1185">Reference proteome</keyword>
<dbReference type="AlphaFoldDB" id="A0A550CRX1"/>
<dbReference type="EMBL" id="VDMD01000002">
    <property type="protein sequence ID" value="TRM67533.1"/>
    <property type="molecule type" value="Genomic_DNA"/>
</dbReference>
<organism evidence="1 2">
    <name type="scientific">Schizophyllum amplum</name>
    <dbReference type="NCBI Taxonomy" id="97359"/>
    <lineage>
        <taxon>Eukaryota</taxon>
        <taxon>Fungi</taxon>
        <taxon>Dikarya</taxon>
        <taxon>Basidiomycota</taxon>
        <taxon>Agaricomycotina</taxon>
        <taxon>Agaricomycetes</taxon>
        <taxon>Agaricomycetidae</taxon>
        <taxon>Agaricales</taxon>
        <taxon>Schizophyllaceae</taxon>
        <taxon>Schizophyllum</taxon>
    </lineage>
</organism>
<evidence type="ECO:0000313" key="1">
    <source>
        <dbReference type="EMBL" id="TRM67533.1"/>
    </source>
</evidence>
<sequence length="129" mass="14299">MGPYSNVSASPLPLQALLAFQKCRALTELRLPIDATKTCDLVLADSANMSLKIFAVGDAPIAPGEEESVAAFLEMLFPCIQDLVFARNDVCRCPQYCQMDLAGLARTASWDRVFRLIREWRTTGNRRAC</sequence>
<evidence type="ECO:0000313" key="2">
    <source>
        <dbReference type="Proteomes" id="UP000320762"/>
    </source>
</evidence>
<gene>
    <name evidence="1" type="ORF">BD626DRAFT_479079</name>
</gene>
<reference evidence="1 2" key="1">
    <citation type="journal article" date="2019" name="New Phytol.">
        <title>Comparative genomics reveals unique wood-decay strategies and fruiting body development in the Schizophyllaceae.</title>
        <authorList>
            <person name="Almasi E."/>
            <person name="Sahu N."/>
            <person name="Krizsan K."/>
            <person name="Balint B."/>
            <person name="Kovacs G.M."/>
            <person name="Kiss B."/>
            <person name="Cseklye J."/>
            <person name="Drula E."/>
            <person name="Henrissat B."/>
            <person name="Nagy I."/>
            <person name="Chovatia M."/>
            <person name="Adam C."/>
            <person name="LaButti K."/>
            <person name="Lipzen A."/>
            <person name="Riley R."/>
            <person name="Grigoriev I.V."/>
            <person name="Nagy L.G."/>
        </authorList>
    </citation>
    <scope>NUCLEOTIDE SEQUENCE [LARGE SCALE GENOMIC DNA]</scope>
    <source>
        <strain evidence="1 2">NL-1724</strain>
    </source>
</reference>